<dbReference type="EMBL" id="VSRR010000493">
    <property type="protein sequence ID" value="MPC16280.1"/>
    <property type="molecule type" value="Genomic_DNA"/>
</dbReference>
<evidence type="ECO:0000313" key="3">
    <source>
        <dbReference type="Proteomes" id="UP000324222"/>
    </source>
</evidence>
<accession>A0A5B7D3Q6</accession>
<protein>
    <submittedName>
        <fullName evidence="2">Uncharacterized protein</fullName>
    </submittedName>
</protein>
<evidence type="ECO:0000256" key="1">
    <source>
        <dbReference type="SAM" id="MobiDB-lite"/>
    </source>
</evidence>
<dbReference type="Proteomes" id="UP000324222">
    <property type="component" value="Unassembled WGS sequence"/>
</dbReference>
<gene>
    <name evidence="2" type="ORF">E2C01_009102</name>
</gene>
<proteinExistence type="predicted"/>
<name>A0A5B7D3Q6_PORTR</name>
<sequence>MSSTAVKKQRTLTVKKKLAAVLVMVASRDVEEKRSALCEGCTGVTKSKVDCRPCPEVVDTGVAKTVVWEEVVAVQDLLVSDRQLYGVTGHYMTPRAPVMSTIMVGGVEEKLPVFVADMEEPCLLGLDPWFRVQRVWTPEECRCRRHCETPERQAAVSSCGGEVADVTGIAHGRQAAASNDGREVDGDAGEATPALSPHAVDWEVSSPTKLTPEQVVKLEKQLMEHEDIFSRDA</sequence>
<feature type="region of interest" description="Disordered" evidence="1">
    <location>
        <begin position="173"/>
        <end position="207"/>
    </location>
</feature>
<keyword evidence="3" id="KW-1185">Reference proteome</keyword>
<reference evidence="2 3" key="1">
    <citation type="submission" date="2019-05" db="EMBL/GenBank/DDBJ databases">
        <title>Another draft genome of Portunus trituberculatus and its Hox gene families provides insights of decapod evolution.</title>
        <authorList>
            <person name="Jeong J.-H."/>
            <person name="Song I."/>
            <person name="Kim S."/>
            <person name="Choi T."/>
            <person name="Kim D."/>
            <person name="Ryu S."/>
            <person name="Kim W."/>
        </authorList>
    </citation>
    <scope>NUCLEOTIDE SEQUENCE [LARGE SCALE GENOMIC DNA]</scope>
    <source>
        <tissue evidence="2">Muscle</tissue>
    </source>
</reference>
<evidence type="ECO:0000313" key="2">
    <source>
        <dbReference type="EMBL" id="MPC16280.1"/>
    </source>
</evidence>
<organism evidence="2 3">
    <name type="scientific">Portunus trituberculatus</name>
    <name type="common">Swimming crab</name>
    <name type="synonym">Neptunus trituberculatus</name>
    <dbReference type="NCBI Taxonomy" id="210409"/>
    <lineage>
        <taxon>Eukaryota</taxon>
        <taxon>Metazoa</taxon>
        <taxon>Ecdysozoa</taxon>
        <taxon>Arthropoda</taxon>
        <taxon>Crustacea</taxon>
        <taxon>Multicrustacea</taxon>
        <taxon>Malacostraca</taxon>
        <taxon>Eumalacostraca</taxon>
        <taxon>Eucarida</taxon>
        <taxon>Decapoda</taxon>
        <taxon>Pleocyemata</taxon>
        <taxon>Brachyura</taxon>
        <taxon>Eubrachyura</taxon>
        <taxon>Portunoidea</taxon>
        <taxon>Portunidae</taxon>
        <taxon>Portuninae</taxon>
        <taxon>Portunus</taxon>
    </lineage>
</organism>
<dbReference type="AlphaFoldDB" id="A0A5B7D3Q6"/>
<comment type="caution">
    <text evidence="2">The sequence shown here is derived from an EMBL/GenBank/DDBJ whole genome shotgun (WGS) entry which is preliminary data.</text>
</comment>